<dbReference type="RefSeq" id="WP_379186981.1">
    <property type="nucleotide sequence ID" value="NZ_JBHSOW010000016.1"/>
</dbReference>
<keyword evidence="3" id="KW-1185">Reference proteome</keyword>
<reference evidence="3" key="1">
    <citation type="journal article" date="2019" name="Int. J. Syst. Evol. Microbiol.">
        <title>The Global Catalogue of Microorganisms (GCM) 10K type strain sequencing project: providing services to taxonomists for standard genome sequencing and annotation.</title>
        <authorList>
            <consortium name="The Broad Institute Genomics Platform"/>
            <consortium name="The Broad Institute Genome Sequencing Center for Infectious Disease"/>
            <person name="Wu L."/>
            <person name="Ma J."/>
        </authorList>
    </citation>
    <scope>NUCLEOTIDE SEQUENCE [LARGE SCALE GENOMIC DNA]</scope>
    <source>
        <strain evidence="3">CGMCC 1.3240</strain>
    </source>
</reference>
<dbReference type="InterPro" id="IPR037126">
    <property type="entry name" value="PdaC/RsiV-like_sf"/>
</dbReference>
<dbReference type="EMBL" id="JBHSOW010000016">
    <property type="protein sequence ID" value="MFC5648526.1"/>
    <property type="molecule type" value="Genomic_DNA"/>
</dbReference>
<evidence type="ECO:0000313" key="2">
    <source>
        <dbReference type="EMBL" id="MFC5648526.1"/>
    </source>
</evidence>
<proteinExistence type="predicted"/>
<evidence type="ECO:0000313" key="3">
    <source>
        <dbReference type="Proteomes" id="UP001596047"/>
    </source>
</evidence>
<dbReference type="InterPro" id="IPR021729">
    <property type="entry name" value="DUF3298"/>
</dbReference>
<comment type="caution">
    <text evidence="2">The sequence shown here is derived from an EMBL/GenBank/DDBJ whole genome shotgun (WGS) entry which is preliminary data.</text>
</comment>
<dbReference type="Proteomes" id="UP001596047">
    <property type="component" value="Unassembled WGS sequence"/>
</dbReference>
<gene>
    <name evidence="2" type="ORF">ACFPYJ_05170</name>
</gene>
<evidence type="ECO:0000259" key="1">
    <source>
        <dbReference type="Pfam" id="PF11738"/>
    </source>
</evidence>
<dbReference type="Gene3D" id="3.90.640.20">
    <property type="entry name" value="Heat-shock cognate protein, ATPase"/>
    <property type="match status" value="1"/>
</dbReference>
<feature type="domain" description="DUF3298" evidence="1">
    <location>
        <begin position="130"/>
        <end position="200"/>
    </location>
</feature>
<dbReference type="Pfam" id="PF11738">
    <property type="entry name" value="DUF3298"/>
    <property type="match status" value="1"/>
</dbReference>
<sequence>MEAASTQQHNRKVRITLAFQFPVGIQTGTTTAPGTTIYYPQITGLSNRAVQDQMNRAIIGLASYLRQEQLKVQTGTNMQMIGHYEIKTNERGILSLILSNYAYSTPMAHGNTIAKSLTFDVNTGKLYSLADLFKPGSDYVSVLSKQISAQLKERDLPLLNGFTAISPNQDYYLADKAIVVYFQLYEITPYYVGFPMFPISVYTLQSITAEGGPLDTLSVDVV</sequence>
<accession>A0ABW0VWS5</accession>
<organism evidence="2 3">
    <name type="scientific">Paenibacillus solisilvae</name>
    <dbReference type="NCBI Taxonomy" id="2486751"/>
    <lineage>
        <taxon>Bacteria</taxon>
        <taxon>Bacillati</taxon>
        <taxon>Bacillota</taxon>
        <taxon>Bacilli</taxon>
        <taxon>Bacillales</taxon>
        <taxon>Paenibacillaceae</taxon>
        <taxon>Paenibacillus</taxon>
    </lineage>
</organism>
<dbReference type="Gene3D" id="3.30.565.40">
    <property type="entry name" value="Fervidobacterium nodosum Rt17-B1 like"/>
    <property type="match status" value="1"/>
</dbReference>
<protein>
    <submittedName>
        <fullName evidence="2">DUF3298 domain-containing protein</fullName>
    </submittedName>
</protein>
<name>A0ABW0VWS5_9BACL</name>